<reference evidence="2 3" key="1">
    <citation type="submission" date="2024-05" db="EMBL/GenBank/DDBJ databases">
        <title>Halomonas sp. CS7 16S ribosomal RNA gene Genome sequencing and assembly.</title>
        <authorList>
            <person name="Yook S."/>
        </authorList>
    </citation>
    <scope>NUCLEOTIDE SEQUENCE [LARGE SCALE GENOMIC DNA]</scope>
    <source>
        <strain evidence="2 3">CS7</strain>
    </source>
</reference>
<comment type="caution">
    <text evidence="2">The sequence shown here is derived from an EMBL/GenBank/DDBJ whole genome shotgun (WGS) entry which is preliminary data.</text>
</comment>
<keyword evidence="1" id="KW-1133">Transmembrane helix</keyword>
<evidence type="ECO:0000256" key="1">
    <source>
        <dbReference type="SAM" id="Phobius"/>
    </source>
</evidence>
<keyword evidence="3" id="KW-1185">Reference proteome</keyword>
<proteinExistence type="predicted"/>
<dbReference type="EMBL" id="JBEGCI010000006">
    <property type="protein sequence ID" value="MEQ6888829.1"/>
    <property type="molecule type" value="Genomic_DNA"/>
</dbReference>
<name>A0ABV1N529_9GAMM</name>
<protein>
    <submittedName>
        <fullName evidence="2">Uncharacterized protein</fullName>
    </submittedName>
</protein>
<keyword evidence="1" id="KW-0812">Transmembrane</keyword>
<organism evidence="2 3">
    <name type="scientific">Halomonas pelophila</name>
    <dbReference type="NCBI Taxonomy" id="3151122"/>
    <lineage>
        <taxon>Bacteria</taxon>
        <taxon>Pseudomonadati</taxon>
        <taxon>Pseudomonadota</taxon>
        <taxon>Gammaproteobacteria</taxon>
        <taxon>Oceanospirillales</taxon>
        <taxon>Halomonadaceae</taxon>
        <taxon>Halomonas</taxon>
    </lineage>
</organism>
<dbReference type="Proteomes" id="UP001472978">
    <property type="component" value="Unassembled WGS sequence"/>
</dbReference>
<sequence length="253" mass="29804">MIKDWVRYEDIEEKRKGYYVHYSPVFTDQEFSLLTINIYTPELVEKTKEIAEAELKHWIERYPAPLMVLVKNLTDIKLTTKDLAGENYLLGYPRKSGIYHCWGDYPEGDKPNIDLSKDRLAEIYSELPFKTSAQVENELRLQARGIKTLRMALIFWLCVIPALIAYFGWASPVVSFLAFAYSLYMAARKGLELWGVKHKSPKELEKEKEKQLKEHHHYHCKMNPEGFLKLRLENFGKESMDRKKAKIESMRNY</sequence>
<accession>A0ABV1N529</accession>
<evidence type="ECO:0000313" key="3">
    <source>
        <dbReference type="Proteomes" id="UP001472978"/>
    </source>
</evidence>
<evidence type="ECO:0000313" key="2">
    <source>
        <dbReference type="EMBL" id="MEQ6888829.1"/>
    </source>
</evidence>
<dbReference type="RefSeq" id="WP_349758350.1">
    <property type="nucleotide sequence ID" value="NZ_JBEGCI010000006.1"/>
</dbReference>
<keyword evidence="1" id="KW-0472">Membrane</keyword>
<gene>
    <name evidence="2" type="ORF">ABE957_09120</name>
</gene>
<feature type="transmembrane region" description="Helical" evidence="1">
    <location>
        <begin position="149"/>
        <end position="167"/>
    </location>
</feature>